<dbReference type="EMBL" id="BKCJ011275263">
    <property type="protein sequence ID" value="GFD13855.1"/>
    <property type="molecule type" value="Genomic_DNA"/>
</dbReference>
<organism evidence="1">
    <name type="scientific">Tanacetum cinerariifolium</name>
    <name type="common">Dalmatian daisy</name>
    <name type="synonym">Chrysanthemum cinerariifolium</name>
    <dbReference type="NCBI Taxonomy" id="118510"/>
    <lineage>
        <taxon>Eukaryota</taxon>
        <taxon>Viridiplantae</taxon>
        <taxon>Streptophyta</taxon>
        <taxon>Embryophyta</taxon>
        <taxon>Tracheophyta</taxon>
        <taxon>Spermatophyta</taxon>
        <taxon>Magnoliopsida</taxon>
        <taxon>eudicotyledons</taxon>
        <taxon>Gunneridae</taxon>
        <taxon>Pentapetalae</taxon>
        <taxon>asterids</taxon>
        <taxon>campanulids</taxon>
        <taxon>Asterales</taxon>
        <taxon>Asteraceae</taxon>
        <taxon>Asteroideae</taxon>
        <taxon>Anthemideae</taxon>
        <taxon>Anthemidinae</taxon>
        <taxon>Tanacetum</taxon>
    </lineage>
</organism>
<reference evidence="1" key="1">
    <citation type="journal article" date="2019" name="Sci. Rep.">
        <title>Draft genome of Tanacetum cinerariifolium, the natural source of mosquito coil.</title>
        <authorList>
            <person name="Yamashiro T."/>
            <person name="Shiraishi A."/>
            <person name="Satake H."/>
            <person name="Nakayama K."/>
        </authorList>
    </citation>
    <scope>NUCLEOTIDE SEQUENCE</scope>
</reference>
<name>A0A699TSQ9_TANCI</name>
<feature type="non-terminal residue" evidence="1">
    <location>
        <position position="1"/>
    </location>
</feature>
<evidence type="ECO:0000313" key="1">
    <source>
        <dbReference type="EMBL" id="GFD13855.1"/>
    </source>
</evidence>
<protein>
    <submittedName>
        <fullName evidence="1">Uncharacterized protein</fullName>
    </submittedName>
</protein>
<feature type="non-terminal residue" evidence="1">
    <location>
        <position position="208"/>
    </location>
</feature>
<proteinExistence type="predicted"/>
<gene>
    <name evidence="1" type="ORF">Tci_885824</name>
</gene>
<sequence length="208" mass="23342">VKLHHLLERRAAAVVEIRPGERNVAQGRCLEGAIDRIPEPDIRFERGITRNCRAQGRFEFAHVDVERIRHAQTLQQRVVLTGERQRIAPGVAATQRQVFLGRAHAGVVETVVVERDQVVGHHHPFNALTGFEAQARRGIGQLGPGMTCHAFAFAGEQVHPLDLLRVHRLGVALQVGVEGRLIGHQGRLVQLNRQTEEQREIRLDLRIV</sequence>
<accession>A0A699TSQ9</accession>
<comment type="caution">
    <text evidence="1">The sequence shown here is derived from an EMBL/GenBank/DDBJ whole genome shotgun (WGS) entry which is preliminary data.</text>
</comment>
<dbReference type="AlphaFoldDB" id="A0A699TSQ9"/>